<evidence type="ECO:0000313" key="2">
    <source>
        <dbReference type="EMBL" id="EJF89211.1"/>
    </source>
</evidence>
<accession>J0QTH8</accession>
<proteinExistence type="predicted"/>
<dbReference type="PATRIC" id="fig|1094558.3.peg.1891"/>
<dbReference type="OrthoDB" id="9794556at2"/>
<sequence length="309" mass="35838">MAIGTSTTLGSLSHVSEQARVQAEKLPDLLLEARKIANHLSLGLHGLRKRGQGDNFWQFRPYNKGEDISHIDWRRSARDDQIYVRDFEWQSAQTIWIWTDQSASMDYQSQFSKTSKIERALLIALTLAEVFMAKGERIGVPDHIIPTTSRNISDRIAQEFIKPKQLQTDHNNHKTLPSFNDMNRFAHLVLISDFIDDPDILIKKLSALTDRNLHLHFIEICDPAEERFPYNGRTEFFDPETGTKLLTERAEDYHDAYQHLYMARRSEFTQFASKNGWSYHISKTNRPVSDVLSRLTLTMSEAIGYRKRL</sequence>
<reference evidence="2 3" key="1">
    <citation type="submission" date="2012-03" db="EMBL/GenBank/DDBJ databases">
        <title>The Genome Sequence of Bartonella tamiae Th239.</title>
        <authorList>
            <consortium name="The Broad Institute Genome Sequencing Platform"/>
            <consortium name="The Broad Institute Genome Sequencing Center for Infectious Disease"/>
            <person name="Feldgarden M."/>
            <person name="Kirby J."/>
            <person name="Kosoy M."/>
            <person name="Birtles R."/>
            <person name="Probert W.S."/>
            <person name="Chiaraviglio L."/>
            <person name="Young S.K."/>
            <person name="Zeng Q."/>
            <person name="Gargeya S."/>
            <person name="Fitzgerald M."/>
            <person name="Haas B."/>
            <person name="Abouelleil A."/>
            <person name="Alvarado L."/>
            <person name="Arachchi H.M."/>
            <person name="Berlin A."/>
            <person name="Chapman S.B."/>
            <person name="Gearin G."/>
            <person name="Goldberg J."/>
            <person name="Griggs A."/>
            <person name="Gujja S."/>
            <person name="Hansen M."/>
            <person name="Heiman D."/>
            <person name="Howarth C."/>
            <person name="Larimer J."/>
            <person name="Lui A."/>
            <person name="MacDonald P.J.P."/>
            <person name="McCowen C."/>
            <person name="Montmayeur A."/>
            <person name="Murphy C."/>
            <person name="Neiman D."/>
            <person name="Pearson M."/>
            <person name="Priest M."/>
            <person name="Roberts A."/>
            <person name="Saif S."/>
            <person name="Shea T."/>
            <person name="Sisk P."/>
            <person name="Stolte C."/>
            <person name="Sykes S."/>
            <person name="Wortman J."/>
            <person name="Nusbaum C."/>
            <person name="Birren B."/>
        </authorList>
    </citation>
    <scope>NUCLEOTIDE SEQUENCE [LARGE SCALE GENOMIC DNA]</scope>
    <source>
        <strain evidence="2 3">Th239</strain>
    </source>
</reference>
<dbReference type="SUPFAM" id="SSF53300">
    <property type="entry name" value="vWA-like"/>
    <property type="match status" value="1"/>
</dbReference>
<evidence type="ECO:0000313" key="3">
    <source>
        <dbReference type="Proteomes" id="UP000008952"/>
    </source>
</evidence>
<organism evidence="2 3">
    <name type="scientific">Bartonella tamiae Th239</name>
    <dbReference type="NCBI Taxonomy" id="1094558"/>
    <lineage>
        <taxon>Bacteria</taxon>
        <taxon>Pseudomonadati</taxon>
        <taxon>Pseudomonadota</taxon>
        <taxon>Alphaproteobacteria</taxon>
        <taxon>Hyphomicrobiales</taxon>
        <taxon>Bartonellaceae</taxon>
        <taxon>Bartonella</taxon>
    </lineage>
</organism>
<evidence type="ECO:0000259" key="1">
    <source>
        <dbReference type="Pfam" id="PF01882"/>
    </source>
</evidence>
<keyword evidence="3" id="KW-1185">Reference proteome</keyword>
<dbReference type="HOGENOM" id="CLU_054927_3_0_5"/>
<dbReference type="InterPro" id="IPR036465">
    <property type="entry name" value="vWFA_dom_sf"/>
</dbReference>
<dbReference type="STRING" id="1094558.ME5_01762"/>
<name>J0QTH8_9HYPH</name>
<dbReference type="Pfam" id="PF01882">
    <property type="entry name" value="DUF58"/>
    <property type="match status" value="1"/>
</dbReference>
<protein>
    <recommendedName>
        <fullName evidence="1">DUF58 domain-containing protein</fullName>
    </recommendedName>
</protein>
<dbReference type="Proteomes" id="UP000008952">
    <property type="component" value="Unassembled WGS sequence"/>
</dbReference>
<dbReference type="PANTHER" id="PTHR33608:SF6">
    <property type="entry name" value="BLL2464 PROTEIN"/>
    <property type="match status" value="1"/>
</dbReference>
<dbReference type="EMBL" id="AIMB01000008">
    <property type="protein sequence ID" value="EJF89211.1"/>
    <property type="molecule type" value="Genomic_DNA"/>
</dbReference>
<dbReference type="AlphaFoldDB" id="J0QTH8"/>
<dbReference type="RefSeq" id="WP_008040377.1">
    <property type="nucleotide sequence ID" value="NZ_JH725147.1"/>
</dbReference>
<feature type="domain" description="DUF58" evidence="1">
    <location>
        <begin position="59"/>
        <end position="265"/>
    </location>
</feature>
<comment type="caution">
    <text evidence="2">The sequence shown here is derived from an EMBL/GenBank/DDBJ whole genome shotgun (WGS) entry which is preliminary data.</text>
</comment>
<dbReference type="PANTHER" id="PTHR33608">
    <property type="entry name" value="BLL2464 PROTEIN"/>
    <property type="match status" value="1"/>
</dbReference>
<dbReference type="InterPro" id="IPR002881">
    <property type="entry name" value="DUF58"/>
</dbReference>
<gene>
    <name evidence="2" type="ORF">ME5_01762</name>
</gene>
<dbReference type="eggNOG" id="COG1721">
    <property type="taxonomic scope" value="Bacteria"/>
</dbReference>